<dbReference type="GO" id="GO:0030246">
    <property type="term" value="F:carbohydrate binding"/>
    <property type="evidence" value="ECO:0007669"/>
    <property type="project" value="InterPro"/>
</dbReference>
<reference evidence="4 5" key="1">
    <citation type="submission" date="2016-10" db="EMBL/GenBank/DDBJ databases">
        <authorList>
            <person name="Varghese N."/>
            <person name="Submissions S."/>
        </authorList>
    </citation>
    <scope>NUCLEOTIDE SEQUENCE [LARGE SCALE GENOMIC DNA]</scope>
    <source>
        <strain evidence="4 5">FF3</strain>
    </source>
</reference>
<dbReference type="InterPro" id="IPR047215">
    <property type="entry name" value="Galactose_mutarotase-like"/>
</dbReference>
<evidence type="ECO:0000313" key="5">
    <source>
        <dbReference type="Proteomes" id="UP000182932"/>
    </source>
</evidence>
<proteinExistence type="inferred from homology"/>
<comment type="similarity">
    <text evidence="1">Belongs to the aldose epimerase family.</text>
</comment>
<dbReference type="AlphaFoldDB" id="A0A975WB44"/>
<evidence type="ECO:0000256" key="2">
    <source>
        <dbReference type="ARBA" id="ARBA00023235"/>
    </source>
</evidence>
<comment type="caution">
    <text evidence="4">The sequence shown here is derived from an EMBL/GenBank/DDBJ whole genome shotgun (WGS) entry which is preliminary data.</text>
</comment>
<evidence type="ECO:0000256" key="3">
    <source>
        <dbReference type="ARBA" id="ARBA00023277"/>
    </source>
</evidence>
<dbReference type="PANTHER" id="PTHR10091">
    <property type="entry name" value="ALDOSE-1-EPIMERASE"/>
    <property type="match status" value="1"/>
</dbReference>
<dbReference type="GO" id="GO:0033499">
    <property type="term" value="P:galactose catabolic process via UDP-galactose, Leloir pathway"/>
    <property type="evidence" value="ECO:0007669"/>
    <property type="project" value="TreeGrafter"/>
</dbReference>
<dbReference type="SUPFAM" id="SSF74650">
    <property type="entry name" value="Galactose mutarotase-like"/>
    <property type="match status" value="1"/>
</dbReference>
<organism evidence="4 5">
    <name type="scientific">Marinovum algicola</name>
    <dbReference type="NCBI Taxonomy" id="42444"/>
    <lineage>
        <taxon>Bacteria</taxon>
        <taxon>Pseudomonadati</taxon>
        <taxon>Pseudomonadota</taxon>
        <taxon>Alphaproteobacteria</taxon>
        <taxon>Rhodobacterales</taxon>
        <taxon>Roseobacteraceae</taxon>
        <taxon>Marinovum</taxon>
    </lineage>
</organism>
<dbReference type="InterPro" id="IPR008183">
    <property type="entry name" value="Aldose_1/G6P_1-epimerase"/>
</dbReference>
<keyword evidence="2" id="KW-0413">Isomerase</keyword>
<dbReference type="GO" id="GO:0004034">
    <property type="term" value="F:aldose 1-epimerase activity"/>
    <property type="evidence" value="ECO:0007669"/>
    <property type="project" value="TreeGrafter"/>
</dbReference>
<protein>
    <submittedName>
        <fullName evidence="4">Aldose 1-epimerase</fullName>
    </submittedName>
</protein>
<keyword evidence="3" id="KW-0119">Carbohydrate metabolism</keyword>
<dbReference type="RefSeq" id="WP_074837073.1">
    <property type="nucleotide sequence ID" value="NZ_FNYY01000009.1"/>
</dbReference>
<evidence type="ECO:0000256" key="1">
    <source>
        <dbReference type="ARBA" id="ARBA00006206"/>
    </source>
</evidence>
<keyword evidence="5" id="KW-1185">Reference proteome</keyword>
<dbReference type="InterPro" id="IPR014718">
    <property type="entry name" value="GH-type_carb-bd"/>
</dbReference>
<sequence length="322" mass="34588">MPLDPPTEESLTIARGPSRARILTYGATLADFRLDGFAHSLVLGSEDAAAYRGPMRYFGAIVGPIANRIAGGRAPLDGRIVTLATNEGDTALHGGPQGLSQRSWSIESRDRHRVVLGIASDPGDGGPPGPLTIRVAYEIEEDGALRLEVTGQSPAQTFCNPAFHGYWCLGSEGLAGHRLCVAADHYLPTDRALIPTGEIAPVAGTAYDLRSPTPLPAAVDLDTNFCLNGAGFRKVAWLETDRLTMTVETDAPGLQIYDAAGLDTRPARGHHGKPYGAFAGLAMEPQLWPDAPNHPDFPSIELSTDRVFRQSSRFRFIRKEIP</sequence>
<dbReference type="Pfam" id="PF01263">
    <property type="entry name" value="Aldose_epim"/>
    <property type="match status" value="1"/>
</dbReference>
<gene>
    <name evidence="4" type="ORF">SAMN04487940_10947</name>
</gene>
<name>A0A975WB44_9RHOB</name>
<accession>A0A975WB44</accession>
<dbReference type="CDD" id="cd09019">
    <property type="entry name" value="galactose_mutarotase_like"/>
    <property type="match status" value="1"/>
</dbReference>
<dbReference type="GeneID" id="80818932"/>
<dbReference type="InterPro" id="IPR011013">
    <property type="entry name" value="Gal_mutarotase_sf_dom"/>
</dbReference>
<dbReference type="Gene3D" id="2.70.98.10">
    <property type="match status" value="1"/>
</dbReference>
<dbReference type="PANTHER" id="PTHR10091:SF49">
    <property type="entry name" value="ALDOSE 1-EPIMERASE"/>
    <property type="match status" value="1"/>
</dbReference>
<dbReference type="GO" id="GO:0006006">
    <property type="term" value="P:glucose metabolic process"/>
    <property type="evidence" value="ECO:0007669"/>
    <property type="project" value="TreeGrafter"/>
</dbReference>
<dbReference type="EMBL" id="FNYY01000009">
    <property type="protein sequence ID" value="SEJ70470.1"/>
    <property type="molecule type" value="Genomic_DNA"/>
</dbReference>
<dbReference type="Proteomes" id="UP000182932">
    <property type="component" value="Unassembled WGS sequence"/>
</dbReference>
<evidence type="ECO:0000313" key="4">
    <source>
        <dbReference type="EMBL" id="SEJ70470.1"/>
    </source>
</evidence>